<dbReference type="AlphaFoldDB" id="A0A7S3YSF5"/>
<dbReference type="EMBL" id="HBIV01016668">
    <property type="protein sequence ID" value="CAE0660544.1"/>
    <property type="molecule type" value="Transcribed_RNA"/>
</dbReference>
<evidence type="ECO:0000256" key="1">
    <source>
        <dbReference type="SAM" id="MobiDB-lite"/>
    </source>
</evidence>
<evidence type="ECO:0000313" key="2">
    <source>
        <dbReference type="EMBL" id="CAE0660544.1"/>
    </source>
</evidence>
<dbReference type="PANTHER" id="PTHR36300">
    <property type="entry name" value="RAW, ISOFORM A"/>
    <property type="match status" value="1"/>
</dbReference>
<reference evidence="2" key="1">
    <citation type="submission" date="2021-01" db="EMBL/GenBank/DDBJ databases">
        <authorList>
            <person name="Corre E."/>
            <person name="Pelletier E."/>
            <person name="Niang G."/>
            <person name="Scheremetjew M."/>
            <person name="Finn R."/>
            <person name="Kale V."/>
            <person name="Holt S."/>
            <person name="Cochrane G."/>
            <person name="Meng A."/>
            <person name="Brown T."/>
            <person name="Cohen L."/>
        </authorList>
    </citation>
    <scope>NUCLEOTIDE SEQUENCE</scope>
    <source>
        <strain evidence="2">CCCM811</strain>
    </source>
</reference>
<dbReference type="Pfam" id="PF15891">
    <property type="entry name" value="Nuc_deoxyri_tr2"/>
    <property type="match status" value="1"/>
</dbReference>
<feature type="compositionally biased region" description="Basic and acidic residues" evidence="1">
    <location>
        <begin position="74"/>
        <end position="85"/>
    </location>
</feature>
<name>A0A7S3YSF5_9EUKA</name>
<dbReference type="InterPro" id="IPR039470">
    <property type="entry name" value="Nuc_deoxyri_tr2"/>
</dbReference>
<gene>
    <name evidence="2" type="ORF">LGLO00237_LOCUS12129</name>
</gene>
<accession>A0A7S3YSF5</accession>
<sequence length="314" mass="35467">MFDTGHSGGDDKISFEEWTHAMRSNISSIKQDLVTATSASSGFRSQAKAWEKILHWMEPTLKYRRKHTVAMVRDKADTKTSEKHLSMPSPRSAMDDIDVSGCSEHILLLEREEQLHRETHHTIAAAQNLRTWLSRLCSVDNDDIGIHLNKKPKSSDAKQVFLGGSCNPTTWRKDIAIPQLEKAGISYYNPQVKDWTPDLVEIEAHAKAVANCLLFVIDPQTRATSSMLETAEYICSGRVVVLVIQNIEEGCVIEGQSIIGRELKDLNRGRAYIKDVAERHGVPLFTSVQHAIDFIVRRYQETSTKAMMQHISKR</sequence>
<protein>
    <submittedName>
        <fullName evidence="2">Uncharacterized protein</fullName>
    </submittedName>
</protein>
<dbReference type="GO" id="GO:0005886">
    <property type="term" value="C:plasma membrane"/>
    <property type="evidence" value="ECO:0007669"/>
    <property type="project" value="TreeGrafter"/>
</dbReference>
<feature type="region of interest" description="Disordered" evidence="1">
    <location>
        <begin position="74"/>
        <end position="94"/>
    </location>
</feature>
<dbReference type="PANTHER" id="PTHR36300:SF1">
    <property type="entry name" value="RAW, ISOFORM A"/>
    <property type="match status" value="1"/>
</dbReference>
<proteinExistence type="predicted"/>
<dbReference type="Gene3D" id="3.40.50.450">
    <property type="match status" value="1"/>
</dbReference>
<organism evidence="2">
    <name type="scientific">Lotharella globosa</name>
    <dbReference type="NCBI Taxonomy" id="91324"/>
    <lineage>
        <taxon>Eukaryota</taxon>
        <taxon>Sar</taxon>
        <taxon>Rhizaria</taxon>
        <taxon>Cercozoa</taxon>
        <taxon>Chlorarachniophyceae</taxon>
        <taxon>Lotharella</taxon>
    </lineage>
</organism>